<organism evidence="1 2">
    <name type="scientific">Keratinibaculum paraultunense</name>
    <dbReference type="NCBI Taxonomy" id="1278232"/>
    <lineage>
        <taxon>Bacteria</taxon>
        <taxon>Bacillati</taxon>
        <taxon>Bacillota</taxon>
        <taxon>Tissierellia</taxon>
        <taxon>Tissierellales</taxon>
        <taxon>Tepidimicrobiaceae</taxon>
        <taxon>Keratinibaculum</taxon>
    </lineage>
</organism>
<dbReference type="Proteomes" id="UP000294567">
    <property type="component" value="Unassembled WGS sequence"/>
</dbReference>
<comment type="caution">
    <text evidence="1">The sequence shown here is derived from an EMBL/GenBank/DDBJ whole genome shotgun (WGS) entry which is preliminary data.</text>
</comment>
<accession>A0A4V2UU61</accession>
<sequence length="56" mass="6288">MKRFLLVMAIVTAVLFGGYSIQEGIVQDDKLAVGKGAVRDDDDTIEWYSYDGKYII</sequence>
<keyword evidence="2" id="KW-1185">Reference proteome</keyword>
<dbReference type="AlphaFoldDB" id="A0A4V2UU61"/>
<proteinExistence type="predicted"/>
<evidence type="ECO:0000313" key="2">
    <source>
        <dbReference type="Proteomes" id="UP000294567"/>
    </source>
</evidence>
<name>A0A4V2UU61_9FIRM</name>
<protein>
    <submittedName>
        <fullName evidence="1">Uncharacterized protein</fullName>
    </submittedName>
</protein>
<dbReference type="RefSeq" id="WP_158280004.1">
    <property type="nucleotide sequence ID" value="NZ_CP068564.1"/>
</dbReference>
<evidence type="ECO:0000313" key="1">
    <source>
        <dbReference type="EMBL" id="TCS89337.1"/>
    </source>
</evidence>
<dbReference type="EMBL" id="SMAE01000006">
    <property type="protein sequence ID" value="TCS89337.1"/>
    <property type="molecule type" value="Genomic_DNA"/>
</dbReference>
<reference evidence="1 2" key="1">
    <citation type="submission" date="2019-03" db="EMBL/GenBank/DDBJ databases">
        <title>Genomic Encyclopedia of Type Strains, Phase IV (KMG-IV): sequencing the most valuable type-strain genomes for metagenomic binning, comparative biology and taxonomic classification.</title>
        <authorList>
            <person name="Goeker M."/>
        </authorList>
    </citation>
    <scope>NUCLEOTIDE SEQUENCE [LARGE SCALE GENOMIC DNA]</scope>
    <source>
        <strain evidence="1 2">DSM 26752</strain>
    </source>
</reference>
<gene>
    <name evidence="1" type="ORF">EDD65_1063</name>
</gene>